<dbReference type="SUPFAM" id="SSF51230">
    <property type="entry name" value="Single hybrid motif"/>
    <property type="match status" value="1"/>
</dbReference>
<evidence type="ECO:0000313" key="4">
    <source>
        <dbReference type="Proteomes" id="UP000017667"/>
    </source>
</evidence>
<feature type="domain" description="Lipoyl-binding" evidence="2">
    <location>
        <begin position="14"/>
        <end position="88"/>
    </location>
</feature>
<dbReference type="PROSITE" id="PS00188">
    <property type="entry name" value="BIOTIN"/>
    <property type="match status" value="1"/>
</dbReference>
<evidence type="ECO:0000259" key="2">
    <source>
        <dbReference type="PROSITE" id="PS50968"/>
    </source>
</evidence>
<gene>
    <name evidence="3" type="ORF">F927_02257</name>
</gene>
<dbReference type="Proteomes" id="UP000017667">
    <property type="component" value="Unassembled WGS sequence"/>
</dbReference>
<reference evidence="3 4" key="1">
    <citation type="submission" date="2013-02" db="EMBL/GenBank/DDBJ databases">
        <title>The Genome Sequence of Acinetobacter haemolyticus CIP 64.3.</title>
        <authorList>
            <consortium name="The Broad Institute Genome Sequencing Platform"/>
            <consortium name="The Broad Institute Genome Sequencing Center for Infectious Disease"/>
            <person name="Cerqueira G."/>
            <person name="Feldgarden M."/>
            <person name="Courvalin P."/>
            <person name="Perichon B."/>
            <person name="Grillot-Courvalin C."/>
            <person name="Clermont D."/>
            <person name="Rocha E."/>
            <person name="Yoon E.-J."/>
            <person name="Nemec A."/>
            <person name="Walker B."/>
            <person name="Young S.K."/>
            <person name="Zeng Q."/>
            <person name="Gargeya S."/>
            <person name="Fitzgerald M."/>
            <person name="Haas B."/>
            <person name="Abouelleil A."/>
            <person name="Alvarado L."/>
            <person name="Arachchi H.M."/>
            <person name="Berlin A.M."/>
            <person name="Chapman S.B."/>
            <person name="Dewar J."/>
            <person name="Goldberg J."/>
            <person name="Griggs A."/>
            <person name="Gujja S."/>
            <person name="Hansen M."/>
            <person name="Howarth C."/>
            <person name="Imamovic A."/>
            <person name="Larimer J."/>
            <person name="McCowan C."/>
            <person name="Murphy C."/>
            <person name="Neiman D."/>
            <person name="Pearson M."/>
            <person name="Priest M."/>
            <person name="Roberts A."/>
            <person name="Saif S."/>
            <person name="Shea T."/>
            <person name="Sisk P."/>
            <person name="Sykes S."/>
            <person name="Wortman J."/>
            <person name="Nusbaum C."/>
            <person name="Birren B."/>
        </authorList>
    </citation>
    <scope>NUCLEOTIDE SEQUENCE [LARGE SCALE GENOMIC DNA]</scope>
    <source>
        <strain evidence="3 4">CIP 64.3</strain>
    </source>
</reference>
<name>N9GCT2_ACIHA</name>
<accession>N9GCT2</accession>
<evidence type="ECO:0000313" key="3">
    <source>
        <dbReference type="EMBL" id="ENW17315.1"/>
    </source>
</evidence>
<dbReference type="PROSITE" id="PS50968">
    <property type="entry name" value="BIOTINYL_LIPOYL"/>
    <property type="match status" value="1"/>
</dbReference>
<dbReference type="PANTHER" id="PTHR45266:SF3">
    <property type="entry name" value="OXALOACETATE DECARBOXYLASE ALPHA CHAIN"/>
    <property type="match status" value="1"/>
</dbReference>
<dbReference type="Pfam" id="PF00364">
    <property type="entry name" value="Biotin_lipoyl"/>
    <property type="match status" value="1"/>
</dbReference>
<dbReference type="InterPro" id="IPR001882">
    <property type="entry name" value="Biotin_BS"/>
</dbReference>
<dbReference type="PANTHER" id="PTHR45266">
    <property type="entry name" value="OXALOACETATE DECARBOXYLASE ALPHA CHAIN"/>
    <property type="match status" value="1"/>
</dbReference>
<evidence type="ECO:0000256" key="1">
    <source>
        <dbReference type="ARBA" id="ARBA00023267"/>
    </source>
</evidence>
<organism evidence="3 4">
    <name type="scientific">Acinetobacter haemolyticus CIP 64.3 = MTCC 9819</name>
    <dbReference type="NCBI Taxonomy" id="1217659"/>
    <lineage>
        <taxon>Bacteria</taxon>
        <taxon>Pseudomonadati</taxon>
        <taxon>Pseudomonadota</taxon>
        <taxon>Gammaproteobacteria</taxon>
        <taxon>Moraxellales</taxon>
        <taxon>Moraxellaceae</taxon>
        <taxon>Acinetobacter</taxon>
    </lineage>
</organism>
<comment type="caution">
    <text evidence="3">The sequence shown here is derived from an EMBL/GenBank/DDBJ whole genome shotgun (WGS) entry which is preliminary data.</text>
</comment>
<dbReference type="Gene3D" id="2.40.50.100">
    <property type="match status" value="1"/>
</dbReference>
<sequence length="89" mass="9896">MENKHSPDVHNNVKQVSKNEKAVLAPINGVISAWKIKENDQVQQGDVIAMMEAMKMEVPVIAHCTGRIQHLRGINLTINADEEIARIEG</sequence>
<keyword evidence="4" id="KW-1185">Reference proteome</keyword>
<keyword evidence="1" id="KW-0092">Biotin</keyword>
<dbReference type="CDD" id="cd06850">
    <property type="entry name" value="biotinyl_domain"/>
    <property type="match status" value="1"/>
</dbReference>
<dbReference type="InterPro" id="IPR000089">
    <property type="entry name" value="Biotin_lipoyl"/>
</dbReference>
<dbReference type="HOGENOM" id="CLU_016733_9_1_6"/>
<dbReference type="AlphaFoldDB" id="N9GCT2"/>
<protein>
    <recommendedName>
        <fullName evidence="2">Lipoyl-binding domain-containing protein</fullName>
    </recommendedName>
</protein>
<dbReference type="PATRIC" id="fig|1217659.3.peg.2226"/>
<dbReference type="InterPro" id="IPR050709">
    <property type="entry name" value="Biotin_Carboxyl_Carrier/Decarb"/>
</dbReference>
<dbReference type="EMBL" id="APQQ01000024">
    <property type="protein sequence ID" value="ENW17315.1"/>
    <property type="molecule type" value="Genomic_DNA"/>
</dbReference>
<dbReference type="InterPro" id="IPR011053">
    <property type="entry name" value="Single_hybrid_motif"/>
</dbReference>
<proteinExistence type="predicted"/>